<reference evidence="2" key="1">
    <citation type="journal article" date="2011" name="MBio">
        <title>Novel metabolic attributes of the genus Cyanothece, comprising a group of unicellular nitrogen-fixing Cyanobacteria.</title>
        <authorList>
            <person name="Bandyopadhyay A."/>
            <person name="Elvitigala T."/>
            <person name="Welsh E."/>
            <person name="Stockel J."/>
            <person name="Liberton M."/>
            <person name="Min H."/>
            <person name="Sherman L.A."/>
            <person name="Pakrasi H.B."/>
        </authorList>
    </citation>
    <scope>NUCLEOTIDE SEQUENCE [LARGE SCALE GENOMIC DNA]</scope>
    <source>
        <strain evidence="2">PCC 7822</strain>
    </source>
</reference>
<evidence type="ECO:0000313" key="2">
    <source>
        <dbReference type="Proteomes" id="UP000008206"/>
    </source>
</evidence>
<keyword evidence="2" id="KW-1185">Reference proteome</keyword>
<dbReference type="AlphaFoldDB" id="E0UCB2"/>
<protein>
    <submittedName>
        <fullName evidence="1">Uncharacterized protein</fullName>
    </submittedName>
</protein>
<dbReference type="Proteomes" id="UP000008206">
    <property type="component" value="Chromosome"/>
</dbReference>
<dbReference type="KEGG" id="cyj:Cyan7822_0849"/>
<dbReference type="STRING" id="497965.Cyan7822_0849"/>
<gene>
    <name evidence="1" type="ordered locus">Cyan7822_0849</name>
</gene>
<dbReference type="EMBL" id="CP002198">
    <property type="protein sequence ID" value="ADN12869.1"/>
    <property type="molecule type" value="Genomic_DNA"/>
</dbReference>
<organism evidence="1 2">
    <name type="scientific">Gloeothece verrucosa (strain PCC 7822)</name>
    <name type="common">Cyanothece sp. (strain PCC 7822)</name>
    <dbReference type="NCBI Taxonomy" id="497965"/>
    <lineage>
        <taxon>Bacteria</taxon>
        <taxon>Bacillati</taxon>
        <taxon>Cyanobacteriota</taxon>
        <taxon>Cyanophyceae</taxon>
        <taxon>Oscillatoriophycideae</taxon>
        <taxon>Chroococcales</taxon>
        <taxon>Aphanothecaceae</taxon>
        <taxon>Gloeothece</taxon>
        <taxon>Gloeothece verrucosa</taxon>
    </lineage>
</organism>
<proteinExistence type="predicted"/>
<name>E0UCB2_GLOV7</name>
<accession>E0UCB2</accession>
<sequence length="255" mass="27566">MLEFLQPGNVTTTKGLFIGIPNLPNSFTEDYLTTQTAAYKNGRFILSVLDKFSELITATDFLSNPNETNKLGVTISEIPIRVDSDTEDRLINIKFIKVLNTLTKSIVTPDIGDPLDESFPTGKFDLNGVFPLAQLLNVGDSVSYAGAVISETVLLASGLSSLSLTVDGLAFLEAFLRGIYNNVPSQSGGITSVILPYARPVVRVEPSSLLNNVVSFFDGVDAITNNIFNVLLSINFSVSIRMKITSDRTTVSTTT</sequence>
<dbReference type="RefSeq" id="WP_013320979.1">
    <property type="nucleotide sequence ID" value="NC_014501.1"/>
</dbReference>
<evidence type="ECO:0000313" key="1">
    <source>
        <dbReference type="EMBL" id="ADN12869.1"/>
    </source>
</evidence>
<dbReference type="HOGENOM" id="CLU_1088686_0_0_3"/>